<protein>
    <submittedName>
        <fullName evidence="1">DNA-directed RNA polymerase, putative subunit M (RpoM-like)</fullName>
        <ecNumber evidence="1">2.7.7.6</ecNumber>
    </submittedName>
</protein>
<dbReference type="KEGG" id="sshi:J5U23_03145"/>
<keyword evidence="1" id="KW-0808">Transferase</keyword>
<evidence type="ECO:0000313" key="2">
    <source>
        <dbReference type="Proteomes" id="UP000694018"/>
    </source>
</evidence>
<gene>
    <name evidence="1" type="ORF">J5U23_03145</name>
</gene>
<organism evidence="1 2">
    <name type="scientific">Saccharolobus shibatae (strain ATCC 51178 / DSM 5389 / JCM 8931 / NBRC 15437 / B12)</name>
    <name type="common">Sulfolobus shibatae</name>
    <dbReference type="NCBI Taxonomy" id="523848"/>
    <lineage>
        <taxon>Archaea</taxon>
        <taxon>Thermoproteota</taxon>
        <taxon>Thermoprotei</taxon>
        <taxon>Sulfolobales</taxon>
        <taxon>Sulfolobaceae</taxon>
        <taxon>Saccharolobus</taxon>
    </lineage>
</organism>
<accession>A0A8F5BRZ3</accession>
<dbReference type="EC" id="2.7.7.6" evidence="1"/>
<proteinExistence type="predicted"/>
<sequence>MKKETRIAILVKVDCLYAICIFRGNFLEKLFLDINEENLIKQIATSSIIDEIRYSNIGIGENFKEQEPKKICENLIKKLSEKLNIDKVNG</sequence>
<dbReference type="RefSeq" id="WP_218258903.1">
    <property type="nucleotide sequence ID" value="NZ_CP077717.1"/>
</dbReference>
<keyword evidence="1" id="KW-0548">Nucleotidyltransferase</keyword>
<name>A0A8F5BRZ3_SACSH</name>
<dbReference type="GO" id="GO:0000428">
    <property type="term" value="C:DNA-directed RNA polymerase complex"/>
    <property type="evidence" value="ECO:0007669"/>
    <property type="project" value="UniProtKB-KW"/>
</dbReference>
<dbReference type="GO" id="GO:0003899">
    <property type="term" value="F:DNA-directed RNA polymerase activity"/>
    <property type="evidence" value="ECO:0007669"/>
    <property type="project" value="UniProtKB-EC"/>
</dbReference>
<dbReference type="AlphaFoldDB" id="A0A8F5BRZ3"/>
<dbReference type="GeneID" id="65564621"/>
<dbReference type="OrthoDB" id="41382at2157"/>
<dbReference type="EMBL" id="CP077717">
    <property type="protein sequence ID" value="QXJ30249.1"/>
    <property type="molecule type" value="Genomic_DNA"/>
</dbReference>
<reference evidence="1" key="1">
    <citation type="journal article" date="2021" name="Environ. Microbiol.">
        <title>New insights into the diversity and evolution of the archaeal mobilome from three complete genomes of Saccharolobus shibatae.</title>
        <authorList>
            <person name="Medvedeva S."/>
            <person name="Brandt D."/>
            <person name="Cvirkaite-Krupovic V."/>
            <person name="Liu Y."/>
            <person name="Severinov K."/>
            <person name="Ishino S."/>
            <person name="Ishino Y."/>
            <person name="Prangishvili D."/>
            <person name="Kalinowski J."/>
            <person name="Krupovic M."/>
        </authorList>
    </citation>
    <scope>NUCLEOTIDE SEQUENCE</scope>
    <source>
        <strain evidence="1">B12</strain>
    </source>
</reference>
<keyword evidence="1" id="KW-0804">Transcription</keyword>
<evidence type="ECO:0000313" key="1">
    <source>
        <dbReference type="EMBL" id="QXJ30249.1"/>
    </source>
</evidence>
<keyword evidence="1" id="KW-0240">DNA-directed RNA polymerase</keyword>
<dbReference type="Proteomes" id="UP000694018">
    <property type="component" value="Chromosome"/>
</dbReference>